<gene>
    <name evidence="2" type="ORF">KUV50_16020</name>
</gene>
<evidence type="ECO:0000256" key="1">
    <source>
        <dbReference type="SAM" id="SignalP"/>
    </source>
</evidence>
<dbReference type="Proteomes" id="UP000753961">
    <property type="component" value="Unassembled WGS sequence"/>
</dbReference>
<proteinExistence type="predicted"/>
<name>A0A953HWX2_9BACT</name>
<keyword evidence="1" id="KW-0732">Signal</keyword>
<protein>
    <submittedName>
        <fullName evidence="2">Neutral/alkaline non-lysosomal ceramidase N-terminal domain-containing protein</fullName>
    </submittedName>
</protein>
<evidence type="ECO:0000313" key="2">
    <source>
        <dbReference type="EMBL" id="MBY5959661.1"/>
    </source>
</evidence>
<sequence length="489" mass="54961">MMKRIGWMICGIILCVNGFASDLHIGTSEVDITPELPVALMGQFHLRIAQEANTPLKANVIALESRDGENGLDTVVFVSCDLVYITNQVWQKVREEVRRRIPGFSMNKIILSATHTHTSPVLTDESDNPSFLYKLPDQGVTQVRDYRAFLVDQIATGIVEAWANRGKGKMSWGLDRAAIPYNRRVVYKDGEAVMYGNTVTPRFDNIEGYEDHDVHSLFFWDESDQLLGMTVEVACPAQEVEGNMEIDADYWHPVRERIKKQYGSGVVVAGWIGAAGDQSPHPIYRKKALERMRKLSNTSRMDDIANRIVEAINRTYDVVQKDKQDEVVLEHQARNIELPMRKVTVDEYLESRRISQEAAAEIARDPAKSDQLNTRMTWYGAIVKRYEAQKTNPNPQYETEIHVIRLGDVVVCTNQFELFTDFGLQMQARSKALQTIVVQLAGSGTYLPTSKAVRGGGYSAVCQSNAVGPEGGAILVEETLELINGMWED</sequence>
<reference evidence="2" key="1">
    <citation type="submission" date="2021-06" db="EMBL/GenBank/DDBJ databases">
        <title>44 bacteria genomes isolated from Dapeng, Shenzhen.</title>
        <authorList>
            <person name="Zheng W."/>
            <person name="Yu S."/>
            <person name="Huang Y."/>
        </authorList>
    </citation>
    <scope>NUCLEOTIDE SEQUENCE</scope>
    <source>
        <strain evidence="2">DP5N28-2</strain>
    </source>
</reference>
<keyword evidence="3" id="KW-1185">Reference proteome</keyword>
<evidence type="ECO:0000313" key="3">
    <source>
        <dbReference type="Proteomes" id="UP000753961"/>
    </source>
</evidence>
<dbReference type="AlphaFoldDB" id="A0A953HWX2"/>
<organism evidence="2 3">
    <name type="scientific">Membranihabitans marinus</name>
    <dbReference type="NCBI Taxonomy" id="1227546"/>
    <lineage>
        <taxon>Bacteria</taxon>
        <taxon>Pseudomonadati</taxon>
        <taxon>Bacteroidota</taxon>
        <taxon>Saprospiria</taxon>
        <taxon>Saprospirales</taxon>
        <taxon>Saprospiraceae</taxon>
        <taxon>Membranihabitans</taxon>
    </lineage>
</organism>
<accession>A0A953HWX2</accession>
<feature type="chain" id="PRO_5036705081" evidence="1">
    <location>
        <begin position="21"/>
        <end position="489"/>
    </location>
</feature>
<dbReference type="EMBL" id="JAHVHU010000016">
    <property type="protein sequence ID" value="MBY5959661.1"/>
    <property type="molecule type" value="Genomic_DNA"/>
</dbReference>
<feature type="signal peptide" evidence="1">
    <location>
        <begin position="1"/>
        <end position="20"/>
    </location>
</feature>
<comment type="caution">
    <text evidence="2">The sequence shown here is derived from an EMBL/GenBank/DDBJ whole genome shotgun (WGS) entry which is preliminary data.</text>
</comment>
<dbReference type="RefSeq" id="WP_222581197.1">
    <property type="nucleotide sequence ID" value="NZ_JAHVHU010000016.1"/>
</dbReference>